<dbReference type="SUPFAM" id="SSF56784">
    <property type="entry name" value="HAD-like"/>
    <property type="match status" value="1"/>
</dbReference>
<accession>A0AAQ1HMX2</accession>
<name>A0AAQ1HMX2_9PSED</name>
<protein>
    <recommendedName>
        <fullName evidence="3">Haloacid dehalogenase</fullName>
    </recommendedName>
</protein>
<dbReference type="EMBL" id="FOLS01000010">
    <property type="protein sequence ID" value="SFC77190.1"/>
    <property type="molecule type" value="Genomic_DNA"/>
</dbReference>
<dbReference type="RefSeq" id="WP_083426762.1">
    <property type="nucleotide sequence ID" value="NZ_CP101752.1"/>
</dbReference>
<organism evidence="1 2">
    <name type="scientific">Pseudomonas citronellolis</name>
    <dbReference type="NCBI Taxonomy" id="53408"/>
    <lineage>
        <taxon>Bacteria</taxon>
        <taxon>Pseudomonadati</taxon>
        <taxon>Pseudomonadota</taxon>
        <taxon>Gammaproteobacteria</taxon>
        <taxon>Pseudomonadales</taxon>
        <taxon>Pseudomonadaceae</taxon>
        <taxon>Pseudomonas</taxon>
    </lineage>
</organism>
<proteinExistence type="predicted"/>
<dbReference type="AlphaFoldDB" id="A0AAQ1HMX2"/>
<sequence length="604" mass="67966">MHANLMPSSPAEATRSYDLSELERLMEQAEAVSFDFFDTLFVRPLLDPEDAFEILAQRHTMPDFRSRRQAAQAGAFRNMLAAGRKEITLQDIYACFEGDRAQAMMRAEYELELELIEPNPDLFPLFQRLVAAGKAVAITSDMYFSADFFLDALRPYGLESVPLFISADCNATKRDSGELFDHVVRHFNLPANRILHIGDSLLGDVTRPQEKGLMAYHYQPLRSKPREKGLSLGTSIGHGLLHTQGRTIDADSYEELGFLYGGPATVGFLQWISEQARRDRIDHVLFLSRDGFALERVARLRPELALPRNDYFYGSRIAFTLAAITEQNFTHHLPFLLSGSDGLAPCELLERIGVTAPAAEVMNDLGLGSETIISPALQETLTRFLYAYRWEILKVCQTNRRALFGYLQQIGLKAGQRVALVDVGWSGTTQEAFEQAVHPLLPLETHGYYFCLADTPERRRRDGQQSMRALFDGTNTAPDVLSRLYTNRVAVELFFSAPHDSVIGLVPGTPVSIRSDAGRDACDDLQGVSNAICGGIESFARFFYPLQERLQLRLQPQDIAWPMVELASTSNWDNLPLIKRLRNFDAWGSSRNRTLTITDYLRAH</sequence>
<dbReference type="InterPro" id="IPR023214">
    <property type="entry name" value="HAD_sf"/>
</dbReference>
<dbReference type="Proteomes" id="UP000183385">
    <property type="component" value="Unassembled WGS sequence"/>
</dbReference>
<gene>
    <name evidence="1" type="ORF">SAMN05216577_110109</name>
</gene>
<reference evidence="1 2" key="1">
    <citation type="submission" date="2016-10" db="EMBL/GenBank/DDBJ databases">
        <authorList>
            <person name="Varghese N."/>
            <person name="Submissions S."/>
        </authorList>
    </citation>
    <scope>NUCLEOTIDE SEQUENCE [LARGE SCALE GENOMIC DNA]</scope>
    <source>
        <strain evidence="1 2">LMG 18378</strain>
    </source>
</reference>
<evidence type="ECO:0008006" key="3">
    <source>
        <dbReference type="Google" id="ProtNLM"/>
    </source>
</evidence>
<evidence type="ECO:0000313" key="1">
    <source>
        <dbReference type="EMBL" id="SFC77190.1"/>
    </source>
</evidence>
<dbReference type="InterPro" id="IPR036412">
    <property type="entry name" value="HAD-like_sf"/>
</dbReference>
<keyword evidence="2" id="KW-1185">Reference proteome</keyword>
<evidence type="ECO:0000313" key="2">
    <source>
        <dbReference type="Proteomes" id="UP000183385"/>
    </source>
</evidence>
<comment type="caution">
    <text evidence="1">The sequence shown here is derived from an EMBL/GenBank/DDBJ whole genome shotgun (WGS) entry which is preliminary data.</text>
</comment>
<dbReference type="Gene3D" id="3.40.50.1000">
    <property type="entry name" value="HAD superfamily/HAD-like"/>
    <property type="match status" value="1"/>
</dbReference>